<dbReference type="SUPFAM" id="SSF82171">
    <property type="entry name" value="DPP6 N-terminal domain-like"/>
    <property type="match status" value="1"/>
</dbReference>
<accession>A0A7X0VH83</accession>
<dbReference type="Proteomes" id="UP000547209">
    <property type="component" value="Unassembled WGS sequence"/>
</dbReference>
<name>A0A7X0VH83_9BACL</name>
<feature type="region of interest" description="Disordered" evidence="1">
    <location>
        <begin position="29"/>
        <end position="59"/>
    </location>
</feature>
<sequence>MKAWKASRTYGFGAAIALLSTLVACQPSQDRLTTPSPADSLNGGEAATGTPAGDPAGEGRKLTIVKGSGPKAGQDVAIARIHRLEGASVDAWLSDDAVRITTTKLIKPATGTEEAKFAYETSKFDLTRDLRQEVRPVKMPSETEDAEFVRDNLSPDGRYSFRQTWRNKYEASNAIVNLGTGASVEVRGDNYLEKGGWFDNGTYVLAAGSMEGRGDLRLISTDGAVATLQLDDPDVEVFDQFDAGQGRIYYIDKHNNLKTFAPNERKPKVLVRNVVTFKLSPGGGLIAATSVNAAGSAGSDLHLFGSEGDAKGSLLGKGDLVPDLSWSPDGSKLAFSVYAEDQNGMNGVYLLHAATGKVSLVAPYAFPQYPLTWNPSGTRLAVTTADKQGISVTQIIDFK</sequence>
<evidence type="ECO:0000313" key="2">
    <source>
        <dbReference type="EMBL" id="MBB6672384.1"/>
    </source>
</evidence>
<evidence type="ECO:0000313" key="3">
    <source>
        <dbReference type="Proteomes" id="UP000547209"/>
    </source>
</evidence>
<dbReference type="InterPro" id="IPR011042">
    <property type="entry name" value="6-blade_b-propeller_TolB-like"/>
</dbReference>
<dbReference type="Gene3D" id="2.120.10.30">
    <property type="entry name" value="TolB, C-terminal domain"/>
    <property type="match status" value="1"/>
</dbReference>
<dbReference type="EMBL" id="JACJVP010000026">
    <property type="protein sequence ID" value="MBB6672384.1"/>
    <property type="molecule type" value="Genomic_DNA"/>
</dbReference>
<dbReference type="PROSITE" id="PS51257">
    <property type="entry name" value="PROKAR_LIPOPROTEIN"/>
    <property type="match status" value="1"/>
</dbReference>
<organism evidence="2 3">
    <name type="scientific">Cohnella nanjingensis</name>
    <dbReference type="NCBI Taxonomy" id="1387779"/>
    <lineage>
        <taxon>Bacteria</taxon>
        <taxon>Bacillati</taxon>
        <taxon>Bacillota</taxon>
        <taxon>Bacilli</taxon>
        <taxon>Bacillales</taxon>
        <taxon>Paenibacillaceae</taxon>
        <taxon>Cohnella</taxon>
    </lineage>
</organism>
<evidence type="ECO:0000256" key="1">
    <source>
        <dbReference type="SAM" id="MobiDB-lite"/>
    </source>
</evidence>
<dbReference type="AlphaFoldDB" id="A0A7X0VH83"/>
<feature type="compositionally biased region" description="Polar residues" evidence="1">
    <location>
        <begin position="29"/>
        <end position="39"/>
    </location>
</feature>
<feature type="compositionally biased region" description="Low complexity" evidence="1">
    <location>
        <begin position="43"/>
        <end position="55"/>
    </location>
</feature>
<keyword evidence="3" id="KW-1185">Reference proteome</keyword>
<dbReference type="RefSeq" id="WP_185143859.1">
    <property type="nucleotide sequence ID" value="NZ_JACJVP010000026.1"/>
</dbReference>
<proteinExistence type="predicted"/>
<gene>
    <name evidence="2" type="ORF">H7C19_17030</name>
</gene>
<reference evidence="2 3" key="1">
    <citation type="submission" date="2020-08" db="EMBL/GenBank/DDBJ databases">
        <title>Cohnella phylogeny.</title>
        <authorList>
            <person name="Dunlap C."/>
        </authorList>
    </citation>
    <scope>NUCLEOTIDE SEQUENCE [LARGE SCALE GENOMIC DNA]</scope>
    <source>
        <strain evidence="2 3">DSM 28246</strain>
    </source>
</reference>
<protein>
    <submittedName>
        <fullName evidence="2">WD40 repeat domain-containing protein</fullName>
    </submittedName>
</protein>
<comment type="caution">
    <text evidence="2">The sequence shown here is derived from an EMBL/GenBank/DDBJ whole genome shotgun (WGS) entry which is preliminary data.</text>
</comment>